<dbReference type="Pfam" id="PF04107">
    <property type="entry name" value="GCS2"/>
    <property type="match status" value="1"/>
</dbReference>
<evidence type="ECO:0000313" key="5">
    <source>
        <dbReference type="Proteomes" id="UP000824366"/>
    </source>
</evidence>
<dbReference type="NCBIfam" id="TIGR02050">
    <property type="entry name" value="gshA_cyan_rel"/>
    <property type="match status" value="1"/>
</dbReference>
<keyword evidence="3" id="KW-0067">ATP-binding</keyword>
<dbReference type="Proteomes" id="UP000824366">
    <property type="component" value="Chromosome"/>
</dbReference>
<dbReference type="PANTHER" id="PTHR36510:SF1">
    <property type="entry name" value="GLUTAMATE--CYSTEINE LIGASE 2-RELATED"/>
    <property type="match status" value="1"/>
</dbReference>
<dbReference type="InterPro" id="IPR014746">
    <property type="entry name" value="Gln_synth/guanido_kin_cat_dom"/>
</dbReference>
<dbReference type="SUPFAM" id="SSF55931">
    <property type="entry name" value="Glutamine synthetase/guanido kinase"/>
    <property type="match status" value="1"/>
</dbReference>
<proteinExistence type="predicted"/>
<dbReference type="InterPro" id="IPR050141">
    <property type="entry name" value="GCL_type2/YbdK_subfam"/>
</dbReference>
<reference evidence="4 5" key="1">
    <citation type="journal article" date="2021" name="Microbiol. Spectr.">
        <title>A Single Bacterium Capable of Oxidation and Reduction of Iron at Circumneutral pH.</title>
        <authorList>
            <person name="Kato S."/>
            <person name="Ohkuma M."/>
        </authorList>
    </citation>
    <scope>NUCLEOTIDE SEQUENCE [LARGE SCALE GENOMIC DNA]</scope>
    <source>
        <strain evidence="4 5">MIZ03</strain>
    </source>
</reference>
<keyword evidence="2" id="KW-0547">Nucleotide-binding</keyword>
<protein>
    <submittedName>
        <fullName evidence="4">Glutamate--cysteine ligase 2</fullName>
    </submittedName>
</protein>
<name>A0ABM7MS84_9BURK</name>
<evidence type="ECO:0000313" key="4">
    <source>
        <dbReference type="EMBL" id="BCO29212.1"/>
    </source>
</evidence>
<dbReference type="Gene3D" id="3.30.590.20">
    <property type="match status" value="1"/>
</dbReference>
<dbReference type="GO" id="GO:0016874">
    <property type="term" value="F:ligase activity"/>
    <property type="evidence" value="ECO:0007669"/>
    <property type="project" value="UniProtKB-KW"/>
</dbReference>
<keyword evidence="1 4" id="KW-0436">Ligase</keyword>
<dbReference type="EMBL" id="AP024238">
    <property type="protein sequence ID" value="BCO29212.1"/>
    <property type="molecule type" value="Genomic_DNA"/>
</dbReference>
<sequence length="365" mass="41245">MELQIIKQADGLLSPSCQGLMASLPDRSRQLFMPEATRSTIEFVSTVHTDVDEMLNEAMEHVSVLKQRALDMQLNLRGGGNHAMHFWMDRIVSETERGALLQRKYGFLPKRFSTYGLHVHVGMPGANEAIKVGNVLQKLTPIFIALAAASPFHQGMETGFSASRPLESLVYPFSDPMPMFKDWDDLLSKTADIYQTGLASSLKDLYWDVRPKPEYGTIEVRSLDMPLKIEKAVALAVFVRRCAALALNDVLQTPEITLFNLDQCNRFLACRDGIAAELINPFTRQMTCMKSWFLSVLDVIRTAGLPGRESIYLDWLEQEVLEQDQAQWMRQLWQETGCDGQKNLHNYCLQISDVLLERSPALTSV</sequence>
<accession>A0ABM7MS84</accession>
<dbReference type="InterPro" id="IPR011793">
    <property type="entry name" value="YbdK"/>
</dbReference>
<dbReference type="PANTHER" id="PTHR36510">
    <property type="entry name" value="GLUTAMATE--CYSTEINE LIGASE 2-RELATED"/>
    <property type="match status" value="1"/>
</dbReference>
<organism evidence="4 5">
    <name type="scientific">Rhodoferax lithotrophicus</name>
    <dbReference type="NCBI Taxonomy" id="2798804"/>
    <lineage>
        <taxon>Bacteria</taxon>
        <taxon>Pseudomonadati</taxon>
        <taxon>Pseudomonadota</taxon>
        <taxon>Betaproteobacteria</taxon>
        <taxon>Burkholderiales</taxon>
        <taxon>Comamonadaceae</taxon>
        <taxon>Rhodoferax</taxon>
    </lineage>
</organism>
<evidence type="ECO:0000256" key="1">
    <source>
        <dbReference type="ARBA" id="ARBA00022598"/>
    </source>
</evidence>
<dbReference type="InterPro" id="IPR006336">
    <property type="entry name" value="GCS2"/>
</dbReference>
<gene>
    <name evidence="4" type="ORF">MIZ03_4124</name>
</gene>
<evidence type="ECO:0000256" key="3">
    <source>
        <dbReference type="ARBA" id="ARBA00022840"/>
    </source>
</evidence>
<keyword evidence="5" id="KW-1185">Reference proteome</keyword>
<evidence type="ECO:0000256" key="2">
    <source>
        <dbReference type="ARBA" id="ARBA00022741"/>
    </source>
</evidence>